<feature type="active site" description="Charge relay system" evidence="5">
    <location>
        <position position="171"/>
    </location>
</feature>
<evidence type="ECO:0000256" key="4">
    <source>
        <dbReference type="ARBA" id="ARBA00022825"/>
    </source>
</evidence>
<evidence type="ECO:0000313" key="9">
    <source>
        <dbReference type="Proteomes" id="UP000644548"/>
    </source>
</evidence>
<feature type="chain" id="PRO_5046380358" description="Peptidase S8/S53 domain-containing protein" evidence="6">
    <location>
        <begin position="26"/>
        <end position="413"/>
    </location>
</feature>
<dbReference type="PANTHER" id="PTHR43806:SF11">
    <property type="entry name" value="CEREVISIN-RELATED"/>
    <property type="match status" value="1"/>
</dbReference>
<feature type="domain" description="Peptidase S8/S53" evidence="7">
    <location>
        <begin position="165"/>
        <end position="378"/>
    </location>
</feature>
<evidence type="ECO:0000259" key="7">
    <source>
        <dbReference type="Pfam" id="PF00082"/>
    </source>
</evidence>
<dbReference type="PROSITE" id="PS00138">
    <property type="entry name" value="SUBTILASE_SER"/>
    <property type="match status" value="1"/>
</dbReference>
<keyword evidence="6" id="KW-0732">Signal</keyword>
<dbReference type="InterPro" id="IPR023828">
    <property type="entry name" value="Peptidase_S8_Ser-AS"/>
</dbReference>
<proteinExistence type="inferred from homology"/>
<dbReference type="InterPro" id="IPR050131">
    <property type="entry name" value="Peptidase_S8_subtilisin-like"/>
</dbReference>
<dbReference type="InterPro" id="IPR036852">
    <property type="entry name" value="Peptidase_S8/S53_dom_sf"/>
</dbReference>
<evidence type="ECO:0000256" key="2">
    <source>
        <dbReference type="ARBA" id="ARBA00022670"/>
    </source>
</evidence>
<dbReference type="Gene3D" id="3.40.50.200">
    <property type="entry name" value="Peptidase S8/S53 domain"/>
    <property type="match status" value="1"/>
</dbReference>
<reference evidence="9" key="1">
    <citation type="journal article" date="2019" name="Int. J. Syst. Evol. Microbiol.">
        <title>The Global Catalogue of Microorganisms (GCM) 10K type strain sequencing project: providing services to taxonomists for standard genome sequencing and annotation.</title>
        <authorList>
            <consortium name="The Broad Institute Genomics Platform"/>
            <consortium name="The Broad Institute Genome Sequencing Center for Infectious Disease"/>
            <person name="Wu L."/>
            <person name="Ma J."/>
        </authorList>
    </citation>
    <scope>NUCLEOTIDE SEQUENCE [LARGE SCALE GENOMIC DNA]</scope>
    <source>
        <strain evidence="9">JCM 31405</strain>
    </source>
</reference>
<keyword evidence="3 5" id="KW-0378">Hydrolase</keyword>
<accession>A0ABQ2S675</accession>
<comment type="similarity">
    <text evidence="1 5">Belongs to the peptidase S8 family.</text>
</comment>
<dbReference type="PROSITE" id="PS51892">
    <property type="entry name" value="SUBTILASE"/>
    <property type="match status" value="1"/>
</dbReference>
<organism evidence="8 9">
    <name type="scientific">Deinococcus sedimenti</name>
    <dbReference type="NCBI Taxonomy" id="1867090"/>
    <lineage>
        <taxon>Bacteria</taxon>
        <taxon>Thermotogati</taxon>
        <taxon>Deinococcota</taxon>
        <taxon>Deinococci</taxon>
        <taxon>Deinococcales</taxon>
        <taxon>Deinococcaceae</taxon>
        <taxon>Deinococcus</taxon>
    </lineage>
</organism>
<dbReference type="PANTHER" id="PTHR43806">
    <property type="entry name" value="PEPTIDASE S8"/>
    <property type="match status" value="1"/>
</dbReference>
<dbReference type="SUPFAM" id="SSF52743">
    <property type="entry name" value="Subtilisin-like"/>
    <property type="match status" value="1"/>
</dbReference>
<evidence type="ECO:0000256" key="3">
    <source>
        <dbReference type="ARBA" id="ARBA00022801"/>
    </source>
</evidence>
<dbReference type="PRINTS" id="PR00723">
    <property type="entry name" value="SUBTILISIN"/>
</dbReference>
<evidence type="ECO:0000313" key="8">
    <source>
        <dbReference type="EMBL" id="GGR92272.1"/>
    </source>
</evidence>
<protein>
    <recommendedName>
        <fullName evidence="7">Peptidase S8/S53 domain-containing protein</fullName>
    </recommendedName>
</protein>
<gene>
    <name evidence="8" type="ORF">GCM10008960_18910</name>
</gene>
<dbReference type="EMBL" id="BMQN01000003">
    <property type="protein sequence ID" value="GGR92272.1"/>
    <property type="molecule type" value="Genomic_DNA"/>
</dbReference>
<feature type="active site" description="Charge relay system" evidence="5">
    <location>
        <position position="362"/>
    </location>
</feature>
<evidence type="ECO:0000256" key="6">
    <source>
        <dbReference type="SAM" id="SignalP"/>
    </source>
</evidence>
<keyword evidence="9" id="KW-1185">Reference proteome</keyword>
<keyword evidence="2 5" id="KW-0645">Protease</keyword>
<feature type="active site" description="Charge relay system" evidence="5">
    <location>
        <position position="215"/>
    </location>
</feature>
<dbReference type="Pfam" id="PF00082">
    <property type="entry name" value="Peptidase_S8"/>
    <property type="match status" value="1"/>
</dbReference>
<sequence length="413" mass="42461">MRRSLTCAALTLSLLSACSTSPVPAPSAARPATLVTVPVTPTTTDADLARRYGGTVEARTATFAVIGNPTAAPLAASGLKAERNERRVSVPDSETHASGDKIWATGITAWASGDKIWATSLRNFGEHIGNGWDGNRFTVFPQNSQEFLAIGVRDAQLSSRYHGDPVIAVIDGPMDTAHPALSESLVNSNNWYDFASDDASPTVTGASGTGAAYGHATAVAGVALQVAPKSRILPVQVLAEDGSGYVLDLVQGIIWAADHGADVLNLSVGTDTDSPALRSALDYAQSRGVEIAAAAGNSGAAQLDYPAAYLAATGSGVAVGSVTAQGQPSSFSATGPRMLFAPGEGLRSLYPAGREASWSGTSFSTPIAAAALAMQLSESGTPANHYARLFSLGTAITPAHSDWKSLDLHNLLD</sequence>
<dbReference type="InterPro" id="IPR000209">
    <property type="entry name" value="Peptidase_S8/S53_dom"/>
</dbReference>
<evidence type="ECO:0000256" key="5">
    <source>
        <dbReference type="PROSITE-ProRule" id="PRU01240"/>
    </source>
</evidence>
<name>A0ABQ2S675_9DEIO</name>
<dbReference type="Proteomes" id="UP000644548">
    <property type="component" value="Unassembled WGS sequence"/>
</dbReference>
<comment type="caution">
    <text evidence="8">The sequence shown here is derived from an EMBL/GenBank/DDBJ whole genome shotgun (WGS) entry which is preliminary data.</text>
</comment>
<dbReference type="RefSeq" id="WP_189072926.1">
    <property type="nucleotide sequence ID" value="NZ_BMQN01000003.1"/>
</dbReference>
<evidence type="ECO:0000256" key="1">
    <source>
        <dbReference type="ARBA" id="ARBA00011073"/>
    </source>
</evidence>
<keyword evidence="4 5" id="KW-0720">Serine protease</keyword>
<dbReference type="InterPro" id="IPR015500">
    <property type="entry name" value="Peptidase_S8_subtilisin-rel"/>
</dbReference>
<feature type="signal peptide" evidence="6">
    <location>
        <begin position="1"/>
        <end position="25"/>
    </location>
</feature>
<dbReference type="PROSITE" id="PS51257">
    <property type="entry name" value="PROKAR_LIPOPROTEIN"/>
    <property type="match status" value="1"/>
</dbReference>